<organism evidence="8 9">
    <name type="scientific">Aporhodopirellula rubra</name>
    <dbReference type="NCBI Taxonomy" id="980271"/>
    <lineage>
        <taxon>Bacteria</taxon>
        <taxon>Pseudomonadati</taxon>
        <taxon>Planctomycetota</taxon>
        <taxon>Planctomycetia</taxon>
        <taxon>Pirellulales</taxon>
        <taxon>Pirellulaceae</taxon>
        <taxon>Aporhodopirellula</taxon>
    </lineage>
</organism>
<dbReference type="Pfam" id="PF00288">
    <property type="entry name" value="GHMP_kinases_N"/>
    <property type="match status" value="1"/>
</dbReference>
<evidence type="ECO:0000256" key="4">
    <source>
        <dbReference type="ARBA" id="ARBA00022777"/>
    </source>
</evidence>
<evidence type="ECO:0000256" key="6">
    <source>
        <dbReference type="HAMAP-Rule" id="MF_00061"/>
    </source>
</evidence>
<dbReference type="InterPro" id="IPR004424">
    <property type="entry name" value="IspE"/>
</dbReference>
<comment type="catalytic activity">
    <reaction evidence="6">
        <text>4-CDP-2-C-methyl-D-erythritol + ATP = 4-CDP-2-C-methyl-D-erythritol 2-phosphate + ADP + H(+)</text>
        <dbReference type="Rhea" id="RHEA:18437"/>
        <dbReference type="ChEBI" id="CHEBI:15378"/>
        <dbReference type="ChEBI" id="CHEBI:30616"/>
        <dbReference type="ChEBI" id="CHEBI:57823"/>
        <dbReference type="ChEBI" id="CHEBI:57919"/>
        <dbReference type="ChEBI" id="CHEBI:456216"/>
        <dbReference type="EC" id="2.7.1.148"/>
    </reaction>
</comment>
<dbReference type="InterPro" id="IPR020568">
    <property type="entry name" value="Ribosomal_Su5_D2-typ_SF"/>
</dbReference>
<dbReference type="GO" id="GO:0050515">
    <property type="term" value="F:4-(cytidine 5'-diphospho)-2-C-methyl-D-erythritol kinase activity"/>
    <property type="evidence" value="ECO:0007669"/>
    <property type="project" value="UniProtKB-UniRule"/>
</dbReference>
<dbReference type="GO" id="GO:0005524">
    <property type="term" value="F:ATP binding"/>
    <property type="evidence" value="ECO:0007669"/>
    <property type="project" value="UniProtKB-UniRule"/>
</dbReference>
<dbReference type="PANTHER" id="PTHR43527">
    <property type="entry name" value="4-DIPHOSPHOCYTIDYL-2-C-METHYL-D-ERYTHRITOL KINASE, CHLOROPLASTIC"/>
    <property type="match status" value="1"/>
</dbReference>
<dbReference type="Gene3D" id="3.30.230.10">
    <property type="match status" value="1"/>
</dbReference>
<evidence type="ECO:0000313" key="8">
    <source>
        <dbReference type="EMBL" id="MBB3208010.1"/>
    </source>
</evidence>
<keyword evidence="5 6" id="KW-0067">ATP-binding</keyword>
<sequence length="409" mass="43543">MAKTCDRPKLATSNATKDVTHRAGNSFCFFNPDGIALISNADTPYRTSPPAKLNLFLEILGRRDDGFHELDTVMVAIDWRDELQLQLKPTPGIKLSVDWLPDRTAIAEELGVGVRDALLDVPTDGSNLVHRALELVNDETGYNGGWKVQLGKRIPSGAGMGGASSDAAATLRLAKCALQNANPDLASALTDEKLTQMAAQLGSDVPFFLGDTCADISHDPESDPSRERFGSLARALGRGEKLSFHEMPVKHRFLVIYPPIALSTAAVYSRATVSANPKSGLDTIKTFIRPSPIPTAGILYNALADPASGLSPHVNEALECLRQSKARWSPKPQHDSHCQMTGSGSACFAWLTPDELSADTAPGSATDATSASDVAKTRELSAFVREQLSGGALVKVVATCSAAPEIQIA</sequence>
<comment type="function">
    <text evidence="6">Catalyzes the phosphorylation of the position 2 hydroxy group of 4-diphosphocytidyl-2C-methyl-D-erythritol.</text>
</comment>
<proteinExistence type="inferred from homology"/>
<accession>A0A7W5E0P9</accession>
<dbReference type="AlphaFoldDB" id="A0A7W5E0P9"/>
<gene>
    <name evidence="6" type="primary">ispE</name>
    <name evidence="8" type="ORF">FHS27_003837</name>
</gene>
<feature type="active site" evidence="6">
    <location>
        <position position="204"/>
    </location>
</feature>
<evidence type="ECO:0000256" key="1">
    <source>
        <dbReference type="ARBA" id="ARBA00017473"/>
    </source>
</evidence>
<dbReference type="InterPro" id="IPR006204">
    <property type="entry name" value="GHMP_kinase_N_dom"/>
</dbReference>
<name>A0A7W5E0P9_9BACT</name>
<keyword evidence="9" id="KW-1185">Reference proteome</keyword>
<dbReference type="Gene3D" id="3.30.70.890">
    <property type="entry name" value="GHMP kinase, C-terminal domain"/>
    <property type="match status" value="1"/>
</dbReference>
<dbReference type="SUPFAM" id="SSF54211">
    <property type="entry name" value="Ribosomal protein S5 domain 2-like"/>
    <property type="match status" value="1"/>
</dbReference>
<reference evidence="8 9" key="1">
    <citation type="submission" date="2020-08" db="EMBL/GenBank/DDBJ databases">
        <title>Genomic Encyclopedia of Type Strains, Phase III (KMG-III): the genomes of soil and plant-associated and newly described type strains.</title>
        <authorList>
            <person name="Whitman W."/>
        </authorList>
    </citation>
    <scope>NUCLEOTIDE SEQUENCE [LARGE SCALE GENOMIC DNA]</scope>
    <source>
        <strain evidence="8 9">CECT 8075</strain>
    </source>
</reference>
<dbReference type="SUPFAM" id="SSF55060">
    <property type="entry name" value="GHMP Kinase, C-terminal domain"/>
    <property type="match status" value="1"/>
</dbReference>
<keyword evidence="2 6" id="KW-0808">Transferase</keyword>
<dbReference type="GO" id="GO:0019288">
    <property type="term" value="P:isopentenyl diphosphate biosynthetic process, methylerythritol 4-phosphate pathway"/>
    <property type="evidence" value="ECO:0007669"/>
    <property type="project" value="UniProtKB-UniRule"/>
</dbReference>
<protein>
    <recommendedName>
        <fullName evidence="1 6">4-diphosphocytidyl-2-C-methyl-D-erythritol kinase</fullName>
        <shortName evidence="6">CMK</shortName>
        <ecNumber evidence="6">2.7.1.148</ecNumber>
    </recommendedName>
    <alternativeName>
        <fullName evidence="6">4-(cytidine-5'-diphospho)-2-C-methyl-D-erythritol kinase</fullName>
    </alternativeName>
</protein>
<dbReference type="PANTHER" id="PTHR43527:SF2">
    <property type="entry name" value="4-DIPHOSPHOCYTIDYL-2-C-METHYL-D-ERYTHRITOL KINASE, CHLOROPLASTIC"/>
    <property type="match status" value="1"/>
</dbReference>
<dbReference type="Proteomes" id="UP000536179">
    <property type="component" value="Unassembled WGS sequence"/>
</dbReference>
<feature type="binding site" evidence="6">
    <location>
        <begin position="155"/>
        <end position="165"/>
    </location>
    <ligand>
        <name>ATP</name>
        <dbReference type="ChEBI" id="CHEBI:30616"/>
    </ligand>
</feature>
<keyword evidence="6" id="KW-0414">Isoprene biosynthesis</keyword>
<keyword evidence="3 6" id="KW-0547">Nucleotide-binding</keyword>
<dbReference type="GO" id="GO:0016114">
    <property type="term" value="P:terpenoid biosynthetic process"/>
    <property type="evidence" value="ECO:0007669"/>
    <property type="project" value="InterPro"/>
</dbReference>
<evidence type="ECO:0000256" key="2">
    <source>
        <dbReference type="ARBA" id="ARBA00022679"/>
    </source>
</evidence>
<feature type="domain" description="GHMP kinase N-terminal" evidence="7">
    <location>
        <begin position="127"/>
        <end position="209"/>
    </location>
</feature>
<dbReference type="RefSeq" id="WP_184306258.1">
    <property type="nucleotide sequence ID" value="NZ_JACHXU010000013.1"/>
</dbReference>
<dbReference type="InterPro" id="IPR036554">
    <property type="entry name" value="GHMP_kinase_C_sf"/>
</dbReference>
<evidence type="ECO:0000256" key="5">
    <source>
        <dbReference type="ARBA" id="ARBA00022840"/>
    </source>
</evidence>
<evidence type="ECO:0000259" key="7">
    <source>
        <dbReference type="Pfam" id="PF00288"/>
    </source>
</evidence>
<comment type="caution">
    <text evidence="8">The sequence shown here is derived from an EMBL/GenBank/DDBJ whole genome shotgun (WGS) entry which is preliminary data.</text>
</comment>
<dbReference type="HAMAP" id="MF_00061">
    <property type="entry name" value="IspE"/>
    <property type="match status" value="1"/>
</dbReference>
<keyword evidence="4 6" id="KW-0418">Kinase</keyword>
<comment type="pathway">
    <text evidence="6">Isoprenoid biosynthesis; isopentenyl diphosphate biosynthesis via DXP pathway; isopentenyl diphosphate from 1-deoxy-D-xylulose 5-phosphate: step 3/6.</text>
</comment>
<feature type="active site" evidence="6">
    <location>
        <position position="52"/>
    </location>
</feature>
<dbReference type="EMBL" id="JACHXU010000013">
    <property type="protein sequence ID" value="MBB3208010.1"/>
    <property type="molecule type" value="Genomic_DNA"/>
</dbReference>
<evidence type="ECO:0000256" key="3">
    <source>
        <dbReference type="ARBA" id="ARBA00022741"/>
    </source>
</evidence>
<comment type="similarity">
    <text evidence="6">Belongs to the GHMP kinase family. IspE subfamily.</text>
</comment>
<dbReference type="EC" id="2.7.1.148" evidence="6"/>
<dbReference type="UniPathway" id="UPA00056">
    <property type="reaction ID" value="UER00094"/>
</dbReference>
<evidence type="ECO:0000313" key="9">
    <source>
        <dbReference type="Proteomes" id="UP000536179"/>
    </source>
</evidence>
<dbReference type="InterPro" id="IPR014721">
    <property type="entry name" value="Ribsml_uS5_D2-typ_fold_subgr"/>
</dbReference>